<keyword evidence="6 11" id="KW-0663">Pyridoxal phosphate</keyword>
<dbReference type="FunFam" id="1.20.1340.10:FF:000001">
    <property type="entry name" value="Histidine decarboxylase"/>
    <property type="match status" value="1"/>
</dbReference>
<dbReference type="InterPro" id="IPR010977">
    <property type="entry name" value="Aromatic_deC"/>
</dbReference>
<dbReference type="InterPro" id="IPR015424">
    <property type="entry name" value="PyrdxlP-dep_Trfase"/>
</dbReference>
<dbReference type="EC" id="4.1.1.28" evidence="8"/>
<comment type="cofactor">
    <cofactor evidence="1 11 12">
        <name>pyridoxal 5'-phosphate</name>
        <dbReference type="ChEBI" id="CHEBI:597326"/>
    </cofactor>
</comment>
<dbReference type="Gene3D" id="1.20.1340.10">
    <property type="entry name" value="dopa decarboxylase, N-terminal domain"/>
    <property type="match status" value="1"/>
</dbReference>
<evidence type="ECO:0000256" key="7">
    <source>
        <dbReference type="ARBA" id="ARBA00023239"/>
    </source>
</evidence>
<dbReference type="Pfam" id="PF00282">
    <property type="entry name" value="Pyridoxal_deC"/>
    <property type="match status" value="1"/>
</dbReference>
<dbReference type="GO" id="GO:0030170">
    <property type="term" value="F:pyridoxal phosphate binding"/>
    <property type="evidence" value="ECO:0007669"/>
    <property type="project" value="InterPro"/>
</dbReference>
<dbReference type="Gene3D" id="3.90.1150.10">
    <property type="entry name" value="Aspartate Aminotransferase, domain 1"/>
    <property type="match status" value="1"/>
</dbReference>
<dbReference type="PANTHER" id="PTHR11999:SF167">
    <property type="entry name" value="AROMATIC-L-AMINO-ACID DECARBOXYLASE"/>
    <property type="match status" value="1"/>
</dbReference>
<gene>
    <name evidence="13" type="ORF">MS3_04555</name>
</gene>
<organism evidence="13">
    <name type="scientific">Schistosoma haematobium</name>
    <name type="common">Blood fluke</name>
    <dbReference type="NCBI Taxonomy" id="6185"/>
    <lineage>
        <taxon>Eukaryota</taxon>
        <taxon>Metazoa</taxon>
        <taxon>Spiralia</taxon>
        <taxon>Lophotrochozoa</taxon>
        <taxon>Platyhelminthes</taxon>
        <taxon>Trematoda</taxon>
        <taxon>Digenea</taxon>
        <taxon>Strigeidida</taxon>
        <taxon>Schistosomatoidea</taxon>
        <taxon>Schistosomatidae</taxon>
        <taxon>Schistosoma</taxon>
    </lineage>
</organism>
<sequence>MDLLSGKCLSKMLKSNGTTEIADCDNIFLNHNEFRQYGTKMIQYVADYLETIDKRKVFPKIHPGYLAKLIPNEAPNESESWEDIMKDVEKLIMPGVTHWQHPHFHAYFPCGCSYTSICADILADGISSIGFTWVSNPACTELEVVMIDWMAKTLGLPEHFLFGENTGGVIQGSCSESTLVALLAARNKAITQYQNIHPNVNNYDALSKLVGYYSDQAHSSVERAGLIGMLQLRAIKSNEHYEMDTTILEQTIKDDVNNGLIPFFCCATLGTTATCGFDKLKDIGPICDKYNIWLHVDAAYAGSSFICPEYRYLMDGIEYATSFVFNPHKWLLINFDCSIVWYREVNWVKNSFHVDPPYLKHKHQQTTIDFRHMHIPLGRKFRSLKIWFTLRRYGVKNLQKYIRNHIQLAHYFEKLIQADDRFEIVADVLMGLVCFRIKDNNELTKQLYHNIESDGRIHLVSSELHSPAPLYFIRFAICYHSPNKQHIEYAYQVIHELCNQLLDQQSNPIPNQQINHENINLLLLDHENHN</sequence>
<dbReference type="PROSITE" id="PS00392">
    <property type="entry name" value="DDC_GAD_HDC_YDC"/>
    <property type="match status" value="1"/>
</dbReference>
<dbReference type="AlphaFoldDB" id="A0A095APS5"/>
<dbReference type="EMBL" id="KL250758">
    <property type="protein sequence ID" value="KGB36261.1"/>
    <property type="molecule type" value="Genomic_DNA"/>
</dbReference>
<comment type="subunit">
    <text evidence="3">Homodimer.</text>
</comment>
<dbReference type="FunFam" id="3.40.640.10:FF:000025">
    <property type="entry name" value="Histidine decarboxylase"/>
    <property type="match status" value="1"/>
</dbReference>
<evidence type="ECO:0000256" key="11">
    <source>
        <dbReference type="PIRSR" id="PIRSR602129-50"/>
    </source>
</evidence>
<evidence type="ECO:0000313" key="13">
    <source>
        <dbReference type="EMBL" id="KGB36261.1"/>
    </source>
</evidence>
<evidence type="ECO:0000256" key="3">
    <source>
        <dbReference type="ARBA" id="ARBA00011738"/>
    </source>
</evidence>
<dbReference type="GO" id="GO:0005737">
    <property type="term" value="C:cytoplasm"/>
    <property type="evidence" value="ECO:0007669"/>
    <property type="project" value="TreeGrafter"/>
</dbReference>
<dbReference type="PRINTS" id="PR00800">
    <property type="entry name" value="YHDCRBOXLASE"/>
</dbReference>
<keyword evidence="4" id="KW-0127">Catecholamine biosynthesis</keyword>
<dbReference type="Gene3D" id="3.40.640.10">
    <property type="entry name" value="Type I PLP-dependent aspartate aminotransferase-like (Major domain)"/>
    <property type="match status" value="1"/>
</dbReference>
<dbReference type="GO" id="GO:0019752">
    <property type="term" value="P:carboxylic acid metabolic process"/>
    <property type="evidence" value="ECO:0007669"/>
    <property type="project" value="InterPro"/>
</dbReference>
<evidence type="ECO:0000256" key="10">
    <source>
        <dbReference type="ARBA" id="ARBA00041275"/>
    </source>
</evidence>
<evidence type="ECO:0000256" key="6">
    <source>
        <dbReference type="ARBA" id="ARBA00022898"/>
    </source>
</evidence>
<dbReference type="CDD" id="cd06450">
    <property type="entry name" value="DOPA_deC_like"/>
    <property type="match status" value="1"/>
</dbReference>
<dbReference type="PANTHER" id="PTHR11999">
    <property type="entry name" value="GROUP II PYRIDOXAL-5-PHOSPHATE DECARBOXYLASE"/>
    <property type="match status" value="1"/>
</dbReference>
<dbReference type="GO" id="GO:0004058">
    <property type="term" value="F:aromatic-L-amino-acid decarboxylase activity"/>
    <property type="evidence" value="ECO:0007669"/>
    <property type="project" value="UniProtKB-EC"/>
</dbReference>
<feature type="modified residue" description="N6-(pyridoxal phosphate)lysine" evidence="11">
    <location>
        <position position="329"/>
    </location>
</feature>
<evidence type="ECO:0000256" key="8">
    <source>
        <dbReference type="ARBA" id="ARBA00038886"/>
    </source>
</evidence>
<dbReference type="GO" id="GO:0006520">
    <property type="term" value="P:amino acid metabolic process"/>
    <property type="evidence" value="ECO:0007669"/>
    <property type="project" value="InterPro"/>
</dbReference>
<evidence type="ECO:0000256" key="5">
    <source>
        <dbReference type="ARBA" id="ARBA00022793"/>
    </source>
</evidence>
<dbReference type="STRING" id="6185.A0A095APS5"/>
<evidence type="ECO:0000256" key="9">
    <source>
        <dbReference type="ARBA" id="ARBA00040968"/>
    </source>
</evidence>
<dbReference type="InterPro" id="IPR002129">
    <property type="entry name" value="PyrdxlP-dep_de-COase"/>
</dbReference>
<dbReference type="GO" id="GO:0042427">
    <property type="term" value="P:serotonin biosynthetic process"/>
    <property type="evidence" value="ECO:0007669"/>
    <property type="project" value="TreeGrafter"/>
</dbReference>
<dbReference type="InterPro" id="IPR015421">
    <property type="entry name" value="PyrdxlP-dep_Trfase_major"/>
</dbReference>
<accession>A0A095APS5</accession>
<keyword evidence="5" id="KW-0210">Decarboxylase</keyword>
<dbReference type="GO" id="GO:0042423">
    <property type="term" value="P:catecholamine biosynthetic process"/>
    <property type="evidence" value="ECO:0007669"/>
    <property type="project" value="UniProtKB-KW"/>
</dbReference>
<proteinExistence type="inferred from homology"/>
<comment type="similarity">
    <text evidence="2 12">Belongs to the group II decarboxylase family.</text>
</comment>
<evidence type="ECO:0000256" key="2">
    <source>
        <dbReference type="ARBA" id="ARBA00009533"/>
    </source>
</evidence>
<reference evidence="13" key="1">
    <citation type="journal article" date="2012" name="Nat. Genet.">
        <title>Whole-genome sequence of Schistosoma haematobium.</title>
        <authorList>
            <person name="Young N.D."/>
            <person name="Jex A.R."/>
            <person name="Li B."/>
            <person name="Liu S."/>
            <person name="Yang L."/>
            <person name="Xiong Z."/>
            <person name="Li Y."/>
            <person name="Cantacessi C."/>
            <person name="Hall R.S."/>
            <person name="Xu X."/>
            <person name="Chen F."/>
            <person name="Wu X."/>
            <person name="Zerlotini A."/>
            <person name="Oliveira G."/>
            <person name="Hofmann A."/>
            <person name="Zhang G."/>
            <person name="Fang X."/>
            <person name="Kang Y."/>
            <person name="Campbell B.E."/>
            <person name="Loukas A."/>
            <person name="Ranganathan S."/>
            <person name="Rollinson D."/>
            <person name="Rinaldi G."/>
            <person name="Brindley P.J."/>
            <person name="Yang H."/>
            <person name="Wang J."/>
            <person name="Wang J."/>
            <person name="Gasser R.B."/>
        </authorList>
    </citation>
    <scope>NUCLEOTIDE SEQUENCE [LARGE SCALE GENOMIC DNA]</scope>
</reference>
<evidence type="ECO:0000256" key="12">
    <source>
        <dbReference type="RuleBase" id="RU000382"/>
    </source>
</evidence>
<dbReference type="InterPro" id="IPR021115">
    <property type="entry name" value="Pyridoxal-P_BS"/>
</dbReference>
<evidence type="ECO:0000256" key="4">
    <source>
        <dbReference type="ARBA" id="ARBA00022584"/>
    </source>
</evidence>
<name>A0A095APS5_SCHHA</name>
<dbReference type="InterPro" id="IPR015422">
    <property type="entry name" value="PyrdxlP-dep_Trfase_small"/>
</dbReference>
<keyword evidence="7 12" id="KW-0456">Lyase</keyword>
<protein>
    <recommendedName>
        <fullName evidence="9">Aromatic-L-amino-acid decarboxylase</fullName>
        <ecNumber evidence="8">4.1.1.28</ecNumber>
    </recommendedName>
    <alternativeName>
        <fullName evidence="10">DOPA decarboxylase</fullName>
    </alternativeName>
</protein>
<evidence type="ECO:0000256" key="1">
    <source>
        <dbReference type="ARBA" id="ARBA00001933"/>
    </source>
</evidence>
<dbReference type="SUPFAM" id="SSF53383">
    <property type="entry name" value="PLP-dependent transferases"/>
    <property type="match status" value="1"/>
</dbReference>